<keyword evidence="1" id="KW-1133">Transmembrane helix</keyword>
<evidence type="ECO:0000256" key="1">
    <source>
        <dbReference type="SAM" id="Phobius"/>
    </source>
</evidence>
<dbReference type="AlphaFoldDB" id="W2C7P6"/>
<feature type="transmembrane region" description="Helical" evidence="1">
    <location>
        <begin position="34"/>
        <end position="53"/>
    </location>
</feature>
<dbReference type="PATRIC" id="fig|1411148.3.peg.546"/>
<proteinExistence type="predicted"/>
<feature type="transmembrane region" description="Helical" evidence="1">
    <location>
        <begin position="211"/>
        <end position="238"/>
    </location>
</feature>
<evidence type="ECO:0000313" key="2">
    <source>
        <dbReference type="EMBL" id="ETK02491.1"/>
    </source>
</evidence>
<feature type="transmembrane region" description="Helical" evidence="1">
    <location>
        <begin position="79"/>
        <end position="102"/>
    </location>
</feature>
<reference evidence="2 3" key="1">
    <citation type="submission" date="2013-11" db="EMBL/GenBank/DDBJ databases">
        <title>Single cell genomics of uncultured Tannerella BU063 (oral taxon 286).</title>
        <authorList>
            <person name="Beall C.J."/>
            <person name="Campbell A.G."/>
            <person name="Griffen A.L."/>
            <person name="Podar M."/>
            <person name="Leys E.J."/>
        </authorList>
    </citation>
    <scope>NUCLEOTIDE SEQUENCE [LARGE SCALE GENOMIC DNA]</scope>
    <source>
        <strain evidence="2">Cell 2</strain>
    </source>
</reference>
<protein>
    <recommendedName>
        <fullName evidence="4">Transmembrane protein</fullName>
    </recommendedName>
</protein>
<comment type="caution">
    <text evidence="2">The sequence shown here is derived from an EMBL/GenBank/DDBJ whole genome shotgun (WGS) entry which is preliminary data.</text>
</comment>
<sequence length="312" mass="35252">MESPAPKINFYRERTFGEKLNTTFDYLRHSWRPLLRYSLYFILPLCLVQAFFLNQVMSSTFIDIPAAGESSFSNVISRVLAHAVGVYCCYIAGYILLSALLYSLMQTYERREGGLVGVTFDELRAPLGRLVGRSVRVLLFGLLLSLLVGAFIGLPALLGSLWTLLATIPVTLLLVLLVISPLWLFAPLYLLGDRPFFASFRQAFRWGMPAWFEIFGLMLVFGLIGSIVNMVTYLPWYLFTFIGQLFSYTEGNGMADTLWFQLTSYILGIIQSYGYYLSQVIAMTGIAFEYFHLHEKHEGVSAATDIASFSKL</sequence>
<evidence type="ECO:0008006" key="4">
    <source>
        <dbReference type="Google" id="ProtNLM"/>
    </source>
</evidence>
<feature type="transmembrane region" description="Helical" evidence="1">
    <location>
        <begin position="258"/>
        <end position="276"/>
    </location>
</feature>
<dbReference type="Proteomes" id="UP000018837">
    <property type="component" value="Unassembled WGS sequence"/>
</dbReference>
<name>W2C7P6_9BACT</name>
<keyword evidence="1" id="KW-0472">Membrane</keyword>
<organism evidence="2 3">
    <name type="scientific">Tannerella sp. oral taxon BU063 isolate Cell 2</name>
    <dbReference type="NCBI Taxonomy" id="1411148"/>
    <lineage>
        <taxon>Bacteria</taxon>
        <taxon>Pseudomonadati</taxon>
        <taxon>Bacteroidota</taxon>
        <taxon>Bacteroidia</taxon>
        <taxon>Bacteroidales</taxon>
        <taxon>Tannerellaceae</taxon>
        <taxon>Tannerella</taxon>
    </lineage>
</organism>
<accession>W2C7P6</accession>
<keyword evidence="1" id="KW-0812">Transmembrane</keyword>
<feature type="transmembrane region" description="Helical" evidence="1">
    <location>
        <begin position="164"/>
        <end position="190"/>
    </location>
</feature>
<dbReference type="EMBL" id="AYUF01000346">
    <property type="protein sequence ID" value="ETK02491.1"/>
    <property type="molecule type" value="Genomic_DNA"/>
</dbReference>
<feature type="transmembrane region" description="Helical" evidence="1">
    <location>
        <begin position="137"/>
        <end position="158"/>
    </location>
</feature>
<evidence type="ECO:0000313" key="3">
    <source>
        <dbReference type="Proteomes" id="UP000018837"/>
    </source>
</evidence>
<gene>
    <name evidence="2" type="ORF">N425_04035</name>
</gene>